<organism evidence="2 3">
    <name type="scientific">Prunus persica</name>
    <name type="common">Peach</name>
    <name type="synonym">Amygdalus persica</name>
    <dbReference type="NCBI Taxonomy" id="3760"/>
    <lineage>
        <taxon>Eukaryota</taxon>
        <taxon>Viridiplantae</taxon>
        <taxon>Streptophyta</taxon>
        <taxon>Embryophyta</taxon>
        <taxon>Tracheophyta</taxon>
        <taxon>Spermatophyta</taxon>
        <taxon>Magnoliopsida</taxon>
        <taxon>eudicotyledons</taxon>
        <taxon>Gunneridae</taxon>
        <taxon>Pentapetalae</taxon>
        <taxon>rosids</taxon>
        <taxon>fabids</taxon>
        <taxon>Rosales</taxon>
        <taxon>Rosaceae</taxon>
        <taxon>Amygdaloideae</taxon>
        <taxon>Amygdaleae</taxon>
        <taxon>Prunus</taxon>
    </lineage>
</organism>
<name>A0A251PS02_PRUPE</name>
<feature type="compositionally biased region" description="Polar residues" evidence="1">
    <location>
        <begin position="182"/>
        <end position="195"/>
    </location>
</feature>
<gene>
    <name evidence="2" type="ORF">PRUPE_4G272900</name>
</gene>
<proteinExistence type="predicted"/>
<dbReference type="eggNOG" id="ENOG502RZJH">
    <property type="taxonomic scope" value="Eukaryota"/>
</dbReference>
<sequence>MLDLDQCQNFPRNHLSPSCHVRSSCRGSAEEKDFDFWETNTLLRWNIEDESSPLLPNNHHYSDPCTMTTLSQRQAAIVQSRRELMEMIQDMPESCYELSLKDIVDDEQQGAQEVGEEETDAKETSFSFRSEEVQIRKQKSNVKKKSSCEISRTCSSMESETFLLKMFFPTFLGSKKKPKSPGNRSSKVTPSPSLSLKDNHKDWCKIRTFFLAGVNKNNQGNNSSCISRTRFSDETNTLPGCWFFFHSKKSKTKRQKGCLL</sequence>
<dbReference type="PANTHER" id="PTHR34193">
    <property type="entry name" value="OS11G0199801 PROTEIN"/>
    <property type="match status" value="1"/>
</dbReference>
<dbReference type="Gramene" id="ONI14282">
    <property type="protein sequence ID" value="ONI14282"/>
    <property type="gene ID" value="PRUPE_4G272900"/>
</dbReference>
<dbReference type="PANTHER" id="PTHR34193:SF1">
    <property type="entry name" value="EXPRESSED PROTEIN"/>
    <property type="match status" value="1"/>
</dbReference>
<feature type="region of interest" description="Disordered" evidence="1">
    <location>
        <begin position="107"/>
        <end position="127"/>
    </location>
</feature>
<feature type="compositionally biased region" description="Acidic residues" evidence="1">
    <location>
        <begin position="107"/>
        <end position="120"/>
    </location>
</feature>
<feature type="region of interest" description="Disordered" evidence="1">
    <location>
        <begin position="174"/>
        <end position="195"/>
    </location>
</feature>
<reference evidence="2 3" key="1">
    <citation type="journal article" date="2013" name="Nat. Genet.">
        <title>The high-quality draft genome of peach (Prunus persica) identifies unique patterns of genetic diversity, domestication and genome evolution.</title>
        <authorList>
            <consortium name="International Peach Genome Initiative"/>
            <person name="Verde I."/>
            <person name="Abbott A.G."/>
            <person name="Scalabrin S."/>
            <person name="Jung S."/>
            <person name="Shu S."/>
            <person name="Marroni F."/>
            <person name="Zhebentyayeva T."/>
            <person name="Dettori M.T."/>
            <person name="Grimwood J."/>
            <person name="Cattonaro F."/>
            <person name="Zuccolo A."/>
            <person name="Rossini L."/>
            <person name="Jenkins J."/>
            <person name="Vendramin E."/>
            <person name="Meisel L.A."/>
            <person name="Decroocq V."/>
            <person name="Sosinski B."/>
            <person name="Prochnik S."/>
            <person name="Mitros T."/>
            <person name="Policriti A."/>
            <person name="Cipriani G."/>
            <person name="Dondini L."/>
            <person name="Ficklin S."/>
            <person name="Goodstein D.M."/>
            <person name="Xuan P."/>
            <person name="Del Fabbro C."/>
            <person name="Aramini V."/>
            <person name="Copetti D."/>
            <person name="Gonzalez S."/>
            <person name="Horner D.S."/>
            <person name="Falchi R."/>
            <person name="Lucas S."/>
            <person name="Mica E."/>
            <person name="Maldonado J."/>
            <person name="Lazzari B."/>
            <person name="Bielenberg D."/>
            <person name="Pirona R."/>
            <person name="Miculan M."/>
            <person name="Barakat A."/>
            <person name="Testolin R."/>
            <person name="Stella A."/>
            <person name="Tartarini S."/>
            <person name="Tonutti P."/>
            <person name="Arus P."/>
            <person name="Orellana A."/>
            <person name="Wells C."/>
            <person name="Main D."/>
            <person name="Vizzotto G."/>
            <person name="Silva H."/>
            <person name="Salamini F."/>
            <person name="Schmutz J."/>
            <person name="Morgante M."/>
            <person name="Rokhsar D.S."/>
        </authorList>
    </citation>
    <scope>NUCLEOTIDE SEQUENCE [LARGE SCALE GENOMIC DNA]</scope>
    <source>
        <strain evidence="3">cv. Nemared</strain>
    </source>
</reference>
<dbReference type="Proteomes" id="UP000006882">
    <property type="component" value="Chromosome G4"/>
</dbReference>
<evidence type="ECO:0000313" key="2">
    <source>
        <dbReference type="EMBL" id="ONI14282.1"/>
    </source>
</evidence>
<evidence type="ECO:0000256" key="1">
    <source>
        <dbReference type="SAM" id="MobiDB-lite"/>
    </source>
</evidence>
<dbReference type="STRING" id="3760.A0A251PS02"/>
<protein>
    <submittedName>
        <fullName evidence="2">Uncharacterized protein</fullName>
    </submittedName>
</protein>
<dbReference type="EMBL" id="CM007654">
    <property type="protein sequence ID" value="ONI14282.1"/>
    <property type="molecule type" value="Genomic_DNA"/>
</dbReference>
<evidence type="ECO:0000313" key="3">
    <source>
        <dbReference type="Proteomes" id="UP000006882"/>
    </source>
</evidence>
<dbReference type="AlphaFoldDB" id="A0A251PS02"/>
<keyword evidence="3" id="KW-1185">Reference proteome</keyword>
<accession>A0A251PS02</accession>